<comment type="caution">
    <text evidence="1">The sequence shown here is derived from an EMBL/GenBank/DDBJ whole genome shotgun (WGS) entry which is preliminary data.</text>
</comment>
<name>A0ACB8XM27_ARCLA</name>
<dbReference type="EMBL" id="CM042063">
    <property type="protein sequence ID" value="KAI3667291.1"/>
    <property type="molecule type" value="Genomic_DNA"/>
</dbReference>
<accession>A0ACB8XM27</accession>
<proteinExistence type="predicted"/>
<evidence type="ECO:0000313" key="1">
    <source>
        <dbReference type="EMBL" id="KAI3667291.1"/>
    </source>
</evidence>
<reference evidence="2" key="1">
    <citation type="journal article" date="2022" name="Mol. Ecol. Resour.">
        <title>The genomes of chicory, endive, great burdock and yacon provide insights into Asteraceae palaeo-polyploidization history and plant inulin production.</title>
        <authorList>
            <person name="Fan W."/>
            <person name="Wang S."/>
            <person name="Wang H."/>
            <person name="Wang A."/>
            <person name="Jiang F."/>
            <person name="Liu H."/>
            <person name="Zhao H."/>
            <person name="Xu D."/>
            <person name="Zhang Y."/>
        </authorList>
    </citation>
    <scope>NUCLEOTIDE SEQUENCE [LARGE SCALE GENOMIC DNA]</scope>
    <source>
        <strain evidence="2">cv. Niubang</strain>
    </source>
</reference>
<dbReference type="Proteomes" id="UP001055879">
    <property type="component" value="Linkage Group LG17"/>
</dbReference>
<protein>
    <submittedName>
        <fullName evidence="1">Uncharacterized protein</fullName>
    </submittedName>
</protein>
<evidence type="ECO:0000313" key="2">
    <source>
        <dbReference type="Proteomes" id="UP001055879"/>
    </source>
</evidence>
<sequence>MKSLIFLQFNEVGPHPLPRASLSISSIKNNQRKQTPSLRDCDTLSAYHNKIVSFLSSHNLKTFFSRIRWLISLDYLKKDVAYELRFSPES</sequence>
<gene>
    <name evidence="1" type="ORF">L6452_42343</name>
</gene>
<reference evidence="1 2" key="2">
    <citation type="journal article" date="2022" name="Mol. Ecol. Resour.">
        <title>The genomes of chicory, endive, great burdock and yacon provide insights into Asteraceae paleo-polyploidization history and plant inulin production.</title>
        <authorList>
            <person name="Fan W."/>
            <person name="Wang S."/>
            <person name="Wang H."/>
            <person name="Wang A."/>
            <person name="Jiang F."/>
            <person name="Liu H."/>
            <person name="Zhao H."/>
            <person name="Xu D."/>
            <person name="Zhang Y."/>
        </authorList>
    </citation>
    <scope>NUCLEOTIDE SEQUENCE [LARGE SCALE GENOMIC DNA]</scope>
    <source>
        <strain evidence="2">cv. Niubang</strain>
    </source>
</reference>
<keyword evidence="2" id="KW-1185">Reference proteome</keyword>
<organism evidence="1 2">
    <name type="scientific">Arctium lappa</name>
    <name type="common">Greater burdock</name>
    <name type="synonym">Lappa major</name>
    <dbReference type="NCBI Taxonomy" id="4217"/>
    <lineage>
        <taxon>Eukaryota</taxon>
        <taxon>Viridiplantae</taxon>
        <taxon>Streptophyta</taxon>
        <taxon>Embryophyta</taxon>
        <taxon>Tracheophyta</taxon>
        <taxon>Spermatophyta</taxon>
        <taxon>Magnoliopsida</taxon>
        <taxon>eudicotyledons</taxon>
        <taxon>Gunneridae</taxon>
        <taxon>Pentapetalae</taxon>
        <taxon>asterids</taxon>
        <taxon>campanulids</taxon>
        <taxon>Asterales</taxon>
        <taxon>Asteraceae</taxon>
        <taxon>Carduoideae</taxon>
        <taxon>Cardueae</taxon>
        <taxon>Arctiinae</taxon>
        <taxon>Arctium</taxon>
    </lineage>
</organism>